<organism evidence="2 3">
    <name type="scientific">Actinoplanes derwentensis</name>
    <dbReference type="NCBI Taxonomy" id="113562"/>
    <lineage>
        <taxon>Bacteria</taxon>
        <taxon>Bacillati</taxon>
        <taxon>Actinomycetota</taxon>
        <taxon>Actinomycetes</taxon>
        <taxon>Micromonosporales</taxon>
        <taxon>Micromonosporaceae</taxon>
        <taxon>Actinoplanes</taxon>
    </lineage>
</organism>
<gene>
    <name evidence="2" type="ORF">SAMN04489716_1478</name>
</gene>
<dbReference type="AlphaFoldDB" id="A0A1H1ULF0"/>
<keyword evidence="1" id="KW-0472">Membrane</keyword>
<name>A0A1H1ULF0_9ACTN</name>
<sequence>MTWTPPDGHPHGVKPARGPSRVWWRIGNSAWLLLPILSFGCLSAAGFCYVGIRARRPMWWVSGIVYSVLANVFFFVGPEVPDDSVWSMLLALGVLFTWMISVVHALIINAEWLRWRAAQHPWYLPPQQPMPWPAQAPLPPQVQGLVPAPGQFYATPAYPTPTFGTPPASPYPAPQPYIAPAGPAFQQAATTTPGHSLPPPYPDAPSPVPADPVPAFGEQFGPRNLFDHPAPPPQPSGLVDVNRAGPDEFAALPGFSAERAATVVSARLARGGFHSVADFLATAGLAPHEFVAVRDRLTCTPPATPQHVQDQPFGRIVDV</sequence>
<keyword evidence="3" id="KW-1185">Reference proteome</keyword>
<dbReference type="Gene3D" id="1.10.150.320">
    <property type="entry name" value="Photosystem II 12 kDa extrinsic protein"/>
    <property type="match status" value="1"/>
</dbReference>
<feature type="transmembrane region" description="Helical" evidence="1">
    <location>
        <begin position="59"/>
        <end position="78"/>
    </location>
</feature>
<feature type="transmembrane region" description="Helical" evidence="1">
    <location>
        <begin position="84"/>
        <end position="107"/>
    </location>
</feature>
<reference evidence="2 3" key="1">
    <citation type="submission" date="2016-10" db="EMBL/GenBank/DDBJ databases">
        <authorList>
            <person name="de Groot N.N."/>
        </authorList>
    </citation>
    <scope>NUCLEOTIDE SEQUENCE [LARGE SCALE GENOMIC DNA]</scope>
    <source>
        <strain evidence="2 3">DSM 43941</strain>
    </source>
</reference>
<accession>A0A1H1ULF0</accession>
<protein>
    <submittedName>
        <fullName evidence="2">Helix-hairpin-helix motif-containing protein</fullName>
    </submittedName>
</protein>
<dbReference type="Pfam" id="PF12836">
    <property type="entry name" value="HHH_3"/>
    <property type="match status" value="1"/>
</dbReference>
<dbReference type="SUPFAM" id="SSF47781">
    <property type="entry name" value="RuvA domain 2-like"/>
    <property type="match status" value="1"/>
</dbReference>
<evidence type="ECO:0000313" key="3">
    <source>
        <dbReference type="Proteomes" id="UP000198688"/>
    </source>
</evidence>
<keyword evidence="1" id="KW-1133">Transmembrane helix</keyword>
<dbReference type="RefSeq" id="WP_157751371.1">
    <property type="nucleotide sequence ID" value="NZ_BOMJ01000053.1"/>
</dbReference>
<evidence type="ECO:0000256" key="1">
    <source>
        <dbReference type="SAM" id="Phobius"/>
    </source>
</evidence>
<dbReference type="InterPro" id="IPR010994">
    <property type="entry name" value="RuvA_2-like"/>
</dbReference>
<feature type="transmembrane region" description="Helical" evidence="1">
    <location>
        <begin position="30"/>
        <end position="52"/>
    </location>
</feature>
<dbReference type="STRING" id="113562.SAMN04489716_1478"/>
<keyword evidence="1" id="KW-0812">Transmembrane</keyword>
<dbReference type="Proteomes" id="UP000198688">
    <property type="component" value="Chromosome I"/>
</dbReference>
<evidence type="ECO:0000313" key="2">
    <source>
        <dbReference type="EMBL" id="SDS73347.1"/>
    </source>
</evidence>
<dbReference type="EMBL" id="LT629758">
    <property type="protein sequence ID" value="SDS73347.1"/>
    <property type="molecule type" value="Genomic_DNA"/>
</dbReference>
<proteinExistence type="predicted"/>
<dbReference type="OrthoDB" id="9790239at2"/>